<feature type="region of interest" description="Disordered" evidence="1">
    <location>
        <begin position="105"/>
        <end position="124"/>
    </location>
</feature>
<dbReference type="RefSeq" id="XP_009067194.1">
    <property type="nucleotide sequence ID" value="XM_009068946.1"/>
</dbReference>
<feature type="compositionally biased region" description="Basic and acidic residues" evidence="1">
    <location>
        <begin position="105"/>
        <end position="114"/>
    </location>
</feature>
<dbReference type="AlphaFoldDB" id="V3YVY7"/>
<dbReference type="EMBL" id="KB204017">
    <property type="protein sequence ID" value="ESO82168.1"/>
    <property type="molecule type" value="Genomic_DNA"/>
</dbReference>
<feature type="compositionally biased region" description="Polar residues" evidence="1">
    <location>
        <begin position="115"/>
        <end position="124"/>
    </location>
</feature>
<dbReference type="KEGG" id="lgi:LOTGIDRAFT_170317"/>
<evidence type="ECO:0000313" key="2">
    <source>
        <dbReference type="EMBL" id="ESO82168.1"/>
    </source>
</evidence>
<proteinExistence type="predicted"/>
<dbReference type="GeneID" id="20241368"/>
<dbReference type="Proteomes" id="UP000030746">
    <property type="component" value="Unassembled WGS sequence"/>
</dbReference>
<evidence type="ECO:0000313" key="3">
    <source>
        <dbReference type="Proteomes" id="UP000030746"/>
    </source>
</evidence>
<dbReference type="HOGENOM" id="CLU_2006508_0_0_1"/>
<accession>V3YVY7</accession>
<gene>
    <name evidence="2" type="ORF">LOTGIDRAFT_170317</name>
</gene>
<sequence>MDFGPTGSYLLKLTNFAFFQNPNFDASPRPNQLRSGCSIVVFTFELIHHGWIPFLFSVSSIEARLQLRTTWLDMVCNLGFWRCIQIEFHYIRIKCLWCGMEAPRTLDRSKEKSVTQRNDASNQK</sequence>
<reference evidence="2 3" key="1">
    <citation type="journal article" date="2013" name="Nature">
        <title>Insights into bilaterian evolution from three spiralian genomes.</title>
        <authorList>
            <person name="Simakov O."/>
            <person name="Marletaz F."/>
            <person name="Cho S.J."/>
            <person name="Edsinger-Gonzales E."/>
            <person name="Havlak P."/>
            <person name="Hellsten U."/>
            <person name="Kuo D.H."/>
            <person name="Larsson T."/>
            <person name="Lv J."/>
            <person name="Arendt D."/>
            <person name="Savage R."/>
            <person name="Osoegawa K."/>
            <person name="de Jong P."/>
            <person name="Grimwood J."/>
            <person name="Chapman J.A."/>
            <person name="Shapiro H."/>
            <person name="Aerts A."/>
            <person name="Otillar R.P."/>
            <person name="Terry A.Y."/>
            <person name="Boore J.L."/>
            <person name="Grigoriev I.V."/>
            <person name="Lindberg D.R."/>
            <person name="Seaver E.C."/>
            <person name="Weisblat D.A."/>
            <person name="Putnam N.H."/>
            <person name="Rokhsar D.S."/>
        </authorList>
    </citation>
    <scope>NUCLEOTIDE SEQUENCE [LARGE SCALE GENOMIC DNA]</scope>
</reference>
<organism evidence="2 3">
    <name type="scientific">Lottia gigantea</name>
    <name type="common">Giant owl limpet</name>
    <dbReference type="NCBI Taxonomy" id="225164"/>
    <lineage>
        <taxon>Eukaryota</taxon>
        <taxon>Metazoa</taxon>
        <taxon>Spiralia</taxon>
        <taxon>Lophotrochozoa</taxon>
        <taxon>Mollusca</taxon>
        <taxon>Gastropoda</taxon>
        <taxon>Patellogastropoda</taxon>
        <taxon>Lottioidea</taxon>
        <taxon>Lottiidae</taxon>
        <taxon>Lottia</taxon>
    </lineage>
</organism>
<evidence type="ECO:0000256" key="1">
    <source>
        <dbReference type="SAM" id="MobiDB-lite"/>
    </source>
</evidence>
<protein>
    <submittedName>
        <fullName evidence="2">Uncharacterized protein</fullName>
    </submittedName>
</protein>
<dbReference type="CTD" id="20241368"/>
<name>V3YVY7_LOTGI</name>
<keyword evidence="3" id="KW-1185">Reference proteome</keyword>